<keyword evidence="2" id="KW-0812">Transmembrane</keyword>
<feature type="transmembrane region" description="Helical" evidence="2">
    <location>
        <begin position="133"/>
        <end position="159"/>
    </location>
</feature>
<proteinExistence type="predicted"/>
<sequence length="256" mass="29053">MFGNAECFPRCDFQLAGRRTQATTAISMPCPGQRNMPGIELLINIQLPGGRQRSSFKPKSYLPDYESHFIGSEFSLTNLEVKFYEYNADEFHVNACLTPREAPRVCFMDQIISKRDAYEQACGSIREPGGVSFLFMSALLVFVCLLIGMAATVLIYRLYRRFRERRPMREFQPIISDPHKLSTCSPPRPFHQQLTVVMEEEEDKCSPSTPIKDLFWRSSSPTPCNTPKGTISMQRSSPILSTLLPTKKPTPKPTNV</sequence>
<keyword evidence="2" id="KW-0472">Membrane</keyword>
<evidence type="ECO:0000313" key="4">
    <source>
        <dbReference type="Proteomes" id="UP000005239"/>
    </source>
</evidence>
<evidence type="ECO:0000313" key="3">
    <source>
        <dbReference type="EnsemblMetazoa" id="PPA04694.1"/>
    </source>
</evidence>
<name>A0A454Y6W7_PRIPA</name>
<gene>
    <name evidence="3" type="primary">WBGene00094248</name>
</gene>
<organism evidence="3 4">
    <name type="scientific">Pristionchus pacificus</name>
    <name type="common">Parasitic nematode worm</name>
    <dbReference type="NCBI Taxonomy" id="54126"/>
    <lineage>
        <taxon>Eukaryota</taxon>
        <taxon>Metazoa</taxon>
        <taxon>Ecdysozoa</taxon>
        <taxon>Nematoda</taxon>
        <taxon>Chromadorea</taxon>
        <taxon>Rhabditida</taxon>
        <taxon>Rhabditina</taxon>
        <taxon>Diplogasteromorpha</taxon>
        <taxon>Diplogasteroidea</taxon>
        <taxon>Neodiplogasteridae</taxon>
        <taxon>Pristionchus</taxon>
    </lineage>
</organism>
<accession>A0A454Y6W7</accession>
<reference evidence="3" key="2">
    <citation type="submission" date="2022-06" db="UniProtKB">
        <authorList>
            <consortium name="EnsemblMetazoa"/>
        </authorList>
    </citation>
    <scope>IDENTIFICATION</scope>
    <source>
        <strain evidence="3">PS312</strain>
    </source>
</reference>
<evidence type="ECO:0000256" key="2">
    <source>
        <dbReference type="SAM" id="Phobius"/>
    </source>
</evidence>
<protein>
    <submittedName>
        <fullName evidence="3">Uncharacterized protein</fullName>
    </submittedName>
</protein>
<feature type="compositionally biased region" description="Low complexity" evidence="1">
    <location>
        <begin position="242"/>
        <end position="256"/>
    </location>
</feature>
<keyword evidence="2" id="KW-1133">Transmembrane helix</keyword>
<evidence type="ECO:0000256" key="1">
    <source>
        <dbReference type="SAM" id="MobiDB-lite"/>
    </source>
</evidence>
<dbReference type="EnsemblMetazoa" id="PPA04694.1">
    <property type="protein sequence ID" value="PPA04694.1"/>
    <property type="gene ID" value="WBGene00094248"/>
</dbReference>
<keyword evidence="4" id="KW-1185">Reference proteome</keyword>
<reference evidence="4" key="1">
    <citation type="journal article" date="2008" name="Nat. Genet.">
        <title>The Pristionchus pacificus genome provides a unique perspective on nematode lifestyle and parasitism.</title>
        <authorList>
            <person name="Dieterich C."/>
            <person name="Clifton S.W."/>
            <person name="Schuster L.N."/>
            <person name="Chinwalla A."/>
            <person name="Delehaunty K."/>
            <person name="Dinkelacker I."/>
            <person name="Fulton L."/>
            <person name="Fulton R."/>
            <person name="Godfrey J."/>
            <person name="Minx P."/>
            <person name="Mitreva M."/>
            <person name="Roeseler W."/>
            <person name="Tian H."/>
            <person name="Witte H."/>
            <person name="Yang S.P."/>
            <person name="Wilson R.K."/>
            <person name="Sommer R.J."/>
        </authorList>
    </citation>
    <scope>NUCLEOTIDE SEQUENCE [LARGE SCALE GENOMIC DNA]</scope>
    <source>
        <strain evidence="4">PS312</strain>
    </source>
</reference>
<dbReference type="Proteomes" id="UP000005239">
    <property type="component" value="Unassembled WGS sequence"/>
</dbReference>
<feature type="region of interest" description="Disordered" evidence="1">
    <location>
        <begin position="226"/>
        <end position="256"/>
    </location>
</feature>
<accession>A0A8R1U629</accession>
<feature type="compositionally biased region" description="Polar residues" evidence="1">
    <location>
        <begin position="226"/>
        <end position="240"/>
    </location>
</feature>
<dbReference type="AlphaFoldDB" id="A0A454Y6W7"/>